<accession>N4WYG2</accession>
<protein>
    <submittedName>
        <fullName evidence="1">Uncharacterized protein</fullName>
    </submittedName>
</protein>
<dbReference type="AlphaFoldDB" id="N4WYG2"/>
<evidence type="ECO:0000313" key="2">
    <source>
        <dbReference type="Proteomes" id="UP000012283"/>
    </source>
</evidence>
<dbReference type="EMBL" id="APML01000007">
    <property type="protein sequence ID" value="ENH98061.1"/>
    <property type="molecule type" value="Genomic_DNA"/>
</dbReference>
<comment type="caution">
    <text evidence="1">The sequence shown here is derived from an EMBL/GenBank/DDBJ whole genome shotgun (WGS) entry which is preliminary data.</text>
</comment>
<sequence length="36" mass="4074">MDSGVFEKGSRSYLTYDFGSFLFGEKSEKASVMRSE</sequence>
<keyword evidence="2" id="KW-1185">Reference proteome</keyword>
<proteinExistence type="predicted"/>
<name>N4WYG2_9BACI</name>
<organism evidence="1 2">
    <name type="scientific">Gracilibacillus halophilus YIM-C55.5</name>
    <dbReference type="NCBI Taxonomy" id="1308866"/>
    <lineage>
        <taxon>Bacteria</taxon>
        <taxon>Bacillati</taxon>
        <taxon>Bacillota</taxon>
        <taxon>Bacilli</taxon>
        <taxon>Bacillales</taxon>
        <taxon>Bacillaceae</taxon>
        <taxon>Gracilibacillus</taxon>
    </lineage>
</organism>
<reference evidence="1 2" key="1">
    <citation type="submission" date="2013-03" db="EMBL/GenBank/DDBJ databases">
        <title>Draft genome sequence of Gracibacillus halophilus YIM-C55.5, a moderately halophilic and thermophilic organism from the Xiaochaidamu salt lake.</title>
        <authorList>
            <person name="Sugumar T."/>
            <person name="Polireddy D.R."/>
            <person name="Antony A."/>
            <person name="Madhava Y.R."/>
            <person name="Sivakumar N."/>
        </authorList>
    </citation>
    <scope>NUCLEOTIDE SEQUENCE [LARGE SCALE GENOMIC DNA]</scope>
    <source>
        <strain evidence="1 2">YIM-C55.5</strain>
    </source>
</reference>
<dbReference type="Proteomes" id="UP000012283">
    <property type="component" value="Unassembled WGS sequence"/>
</dbReference>
<gene>
    <name evidence="1" type="ORF">J416_02419</name>
</gene>
<evidence type="ECO:0000313" key="1">
    <source>
        <dbReference type="EMBL" id="ENH98061.1"/>
    </source>
</evidence>